<dbReference type="AlphaFoldDB" id="A0A1Q8Q2W8"/>
<keyword evidence="2" id="KW-1185">Reference proteome</keyword>
<organism evidence="1 2">
    <name type="scientific">Domibacillus antri</name>
    <dbReference type="NCBI Taxonomy" id="1714264"/>
    <lineage>
        <taxon>Bacteria</taxon>
        <taxon>Bacillati</taxon>
        <taxon>Bacillota</taxon>
        <taxon>Bacilli</taxon>
        <taxon>Bacillales</taxon>
        <taxon>Bacillaceae</taxon>
        <taxon>Domibacillus</taxon>
    </lineage>
</organism>
<sequence length="97" mass="11413">MTIEQIKLDIDQLEKSLCLNSLHSLDVEVLEQLQEKVKDLKEAFLETSFVGYMIEELEEIRFKLAEITVGIEIRIKEKLHQDITVHIRKLESLYRTA</sequence>
<accession>A0A1Q8Q2W8</accession>
<dbReference type="EMBL" id="MSDU01000037">
    <property type="protein sequence ID" value="OLN21645.1"/>
    <property type="molecule type" value="Genomic_DNA"/>
</dbReference>
<proteinExistence type="predicted"/>
<protein>
    <submittedName>
        <fullName evidence="1">Uncharacterized protein</fullName>
    </submittedName>
</protein>
<dbReference type="Proteomes" id="UP000185568">
    <property type="component" value="Unassembled WGS sequence"/>
</dbReference>
<evidence type="ECO:0000313" key="1">
    <source>
        <dbReference type="EMBL" id="OLN21645.1"/>
    </source>
</evidence>
<dbReference type="RefSeq" id="WP_075399314.1">
    <property type="nucleotide sequence ID" value="NZ_MSDU01000037.1"/>
</dbReference>
<gene>
    <name evidence="1" type="ORF">BTO30_13855</name>
</gene>
<evidence type="ECO:0000313" key="2">
    <source>
        <dbReference type="Proteomes" id="UP000185568"/>
    </source>
</evidence>
<reference evidence="1 2" key="1">
    <citation type="submission" date="2016-12" db="EMBL/GenBank/DDBJ databases">
        <title>Domibacillus antri genome sequencing.</title>
        <authorList>
            <person name="Verma A."/>
            <person name="Krishnamurthi S."/>
        </authorList>
    </citation>
    <scope>NUCLEOTIDE SEQUENCE [LARGE SCALE GENOMIC DNA]</scope>
    <source>
        <strain evidence="1 2">XD80</strain>
    </source>
</reference>
<dbReference type="OrthoDB" id="2973910at2"/>
<comment type="caution">
    <text evidence="1">The sequence shown here is derived from an EMBL/GenBank/DDBJ whole genome shotgun (WGS) entry which is preliminary data.</text>
</comment>
<name>A0A1Q8Q2W8_9BACI</name>